<dbReference type="AlphaFoldDB" id="Q2PY65"/>
<accession>Q2PY65</accession>
<dbReference type="Gene3D" id="3.40.800.10">
    <property type="entry name" value="Ureohydrolase domain"/>
    <property type="match status" value="1"/>
</dbReference>
<organism evidence="1">
    <name type="scientific">uncultured marine bacterium Ant29B7</name>
    <dbReference type="NCBI Taxonomy" id="360426"/>
    <lineage>
        <taxon>Bacteria</taxon>
        <taxon>environmental samples</taxon>
    </lineage>
</organism>
<name>Q2PY65_9BACT</name>
<evidence type="ECO:0008006" key="2">
    <source>
        <dbReference type="Google" id="ProtNLM"/>
    </source>
</evidence>
<dbReference type="SUPFAM" id="SSF52768">
    <property type="entry name" value="Arginase/deacetylase"/>
    <property type="match status" value="1"/>
</dbReference>
<dbReference type="EMBL" id="DQ295240">
    <property type="protein sequence ID" value="ABC25362.1"/>
    <property type="molecule type" value="Genomic_DNA"/>
</dbReference>
<reference evidence="1" key="1">
    <citation type="journal article" date="2006" name="Appl. Environ. Microbiol.">
        <title>Comparative genomics of DNA fragments from six Antarctic marine planktonic bacteria.</title>
        <authorList>
            <person name="Grzymski J.J."/>
            <person name="Carter B.J."/>
            <person name="DeLong E.F."/>
            <person name="Feldman R.A."/>
            <person name="Ghadiri A."/>
            <person name="Murray A.E."/>
        </authorList>
    </citation>
    <scope>NUCLEOTIDE SEQUENCE</scope>
</reference>
<proteinExistence type="predicted"/>
<dbReference type="GO" id="GO:0016813">
    <property type="term" value="F:hydrolase activity, acting on carbon-nitrogen (but not peptide) bonds, in linear amidines"/>
    <property type="evidence" value="ECO:0007669"/>
    <property type="project" value="UniProtKB-ARBA"/>
</dbReference>
<protein>
    <recommendedName>
        <fullName evidence="2">Arginase</fullName>
    </recommendedName>
</protein>
<dbReference type="InterPro" id="IPR006035">
    <property type="entry name" value="Ureohydrolase"/>
</dbReference>
<dbReference type="InterPro" id="IPR023696">
    <property type="entry name" value="Ureohydrolase_dom_sf"/>
</dbReference>
<evidence type="ECO:0000313" key="1">
    <source>
        <dbReference type="EMBL" id="ABC25362.1"/>
    </source>
</evidence>
<sequence length="377" mass="41858">MMWEDILQPADLLLPEDISSIGQTMMMHDANGLPDVKACRLALIGLPDANGEHQAANAIRQQLYTLQKGAWDFDFADLGNVPAGRDHVDTLVAIEDVAKELIQRQCIPIFIGGQSQDALGLYKAYASLEQLVNMAVISSGIAMGDDNQAADASNWLTHVLMSKPYHLFHLACLAYQTYFVPEETLTIMEKMHFEALRIGQIKGSMAAAEPLLRDMDIIVADNASMGSVDAAGQTSPNPNGLSSVDFCQAMRYAGMSDKSSSLMLTGYHPTLDPHGHNAMALAQGIWYIAEGIQWRKGDYPHRPVKDYLKFTVWLEGDEGHEMVFYKSPLSERWWMVVPASPSESARKSMIPCSHEDYLQALQGDIPDRWWKASRRAI</sequence>
<dbReference type="GO" id="GO:0046872">
    <property type="term" value="F:metal ion binding"/>
    <property type="evidence" value="ECO:0007669"/>
    <property type="project" value="InterPro"/>
</dbReference>
<dbReference type="Pfam" id="PF00491">
    <property type="entry name" value="Arginase"/>
    <property type="match status" value="1"/>
</dbReference>